<feature type="non-terminal residue" evidence="1">
    <location>
        <position position="45"/>
    </location>
</feature>
<proteinExistence type="predicted"/>
<name>A0A8S3CRF9_9BILA</name>
<organism evidence="1 2">
    <name type="scientific">Rotaria magnacalcarata</name>
    <dbReference type="NCBI Taxonomy" id="392030"/>
    <lineage>
        <taxon>Eukaryota</taxon>
        <taxon>Metazoa</taxon>
        <taxon>Spiralia</taxon>
        <taxon>Gnathifera</taxon>
        <taxon>Rotifera</taxon>
        <taxon>Eurotatoria</taxon>
        <taxon>Bdelloidea</taxon>
        <taxon>Philodinida</taxon>
        <taxon>Philodinidae</taxon>
        <taxon>Rotaria</taxon>
    </lineage>
</organism>
<feature type="non-terminal residue" evidence="1">
    <location>
        <position position="1"/>
    </location>
</feature>
<protein>
    <submittedName>
        <fullName evidence="1">Uncharacterized protein</fullName>
    </submittedName>
</protein>
<dbReference type="AlphaFoldDB" id="A0A8S3CRF9"/>
<comment type="caution">
    <text evidence="1">The sequence shown here is derived from an EMBL/GenBank/DDBJ whole genome shotgun (WGS) entry which is preliminary data.</text>
</comment>
<evidence type="ECO:0000313" key="2">
    <source>
        <dbReference type="Proteomes" id="UP000681720"/>
    </source>
</evidence>
<dbReference type="Proteomes" id="UP000681720">
    <property type="component" value="Unassembled WGS sequence"/>
</dbReference>
<evidence type="ECO:0000313" key="1">
    <source>
        <dbReference type="EMBL" id="CAF4899443.1"/>
    </source>
</evidence>
<reference evidence="1" key="1">
    <citation type="submission" date="2021-02" db="EMBL/GenBank/DDBJ databases">
        <authorList>
            <person name="Nowell W R."/>
        </authorList>
    </citation>
    <scope>NUCLEOTIDE SEQUENCE</scope>
</reference>
<dbReference type="EMBL" id="CAJOBJ010175685">
    <property type="protein sequence ID" value="CAF4899443.1"/>
    <property type="molecule type" value="Genomic_DNA"/>
</dbReference>
<gene>
    <name evidence="1" type="ORF">GIL414_LOCUS51758</name>
</gene>
<accession>A0A8S3CRF9</accession>
<sequence length="45" mass="4939">TAPNGQNADELQRVQLILPAELREPEGQRAHGCIPILFFIVPGTQ</sequence>